<keyword evidence="3" id="KW-1185">Reference proteome</keyword>
<organism evidence="2 3">
    <name type="scientific">Nocardiopsis eucommiae</name>
    <dbReference type="NCBI Taxonomy" id="2831970"/>
    <lineage>
        <taxon>Bacteria</taxon>
        <taxon>Bacillati</taxon>
        <taxon>Actinomycetota</taxon>
        <taxon>Actinomycetes</taxon>
        <taxon>Streptosporangiales</taxon>
        <taxon>Nocardiopsidaceae</taxon>
        <taxon>Nocardiopsis</taxon>
    </lineage>
</organism>
<feature type="transmembrane region" description="Helical" evidence="1">
    <location>
        <begin position="12"/>
        <end position="33"/>
    </location>
</feature>
<keyword evidence="1" id="KW-1133">Transmembrane helix</keyword>
<dbReference type="AlphaFoldDB" id="A0A975L9P8"/>
<dbReference type="KEGG" id="nec:KGD82_00190"/>
<dbReference type="EMBL" id="CP074402">
    <property type="protein sequence ID" value="QVJ01620.1"/>
    <property type="molecule type" value="Genomic_DNA"/>
</dbReference>
<keyword evidence="1" id="KW-0472">Membrane</keyword>
<evidence type="ECO:0000313" key="2">
    <source>
        <dbReference type="EMBL" id="QVJ01620.1"/>
    </source>
</evidence>
<reference evidence="2" key="1">
    <citation type="submission" date="2021-05" db="EMBL/GenBank/DDBJ databases">
        <authorList>
            <person name="Kaiqin L."/>
            <person name="Jian G."/>
        </authorList>
    </citation>
    <scope>NUCLEOTIDE SEQUENCE</scope>
    <source>
        <strain evidence="2">HDS5</strain>
    </source>
</reference>
<evidence type="ECO:0000256" key="1">
    <source>
        <dbReference type="SAM" id="Phobius"/>
    </source>
</evidence>
<gene>
    <name evidence="2" type="ORF">KGD82_00190</name>
</gene>
<accession>A0A975L9P8</accession>
<protein>
    <submittedName>
        <fullName evidence="2">Uncharacterized protein</fullName>
    </submittedName>
</protein>
<name>A0A975L9P8_9ACTN</name>
<sequence>MAALPRWLTSPAASMVLLMAAAVALSVLVHWMFDAPSWVVGTVVGLVCGVGAP</sequence>
<evidence type="ECO:0000313" key="3">
    <source>
        <dbReference type="Proteomes" id="UP000682416"/>
    </source>
</evidence>
<dbReference type="Proteomes" id="UP000682416">
    <property type="component" value="Chromosome"/>
</dbReference>
<proteinExistence type="predicted"/>
<keyword evidence="1" id="KW-0812">Transmembrane</keyword>